<reference evidence="2" key="2">
    <citation type="submission" date="2020-11" db="EMBL/GenBank/DDBJ databases">
        <title>Whole genome sequencing of Colletotrichum sp.</title>
        <authorList>
            <person name="Li H."/>
        </authorList>
    </citation>
    <scope>NUCLEOTIDE SEQUENCE</scope>
    <source>
        <strain evidence="2">CkLH20</strain>
    </source>
</reference>
<organism evidence="2 3">
    <name type="scientific">Colletotrichum karsti</name>
    <dbReference type="NCBI Taxonomy" id="1095194"/>
    <lineage>
        <taxon>Eukaryota</taxon>
        <taxon>Fungi</taxon>
        <taxon>Dikarya</taxon>
        <taxon>Ascomycota</taxon>
        <taxon>Pezizomycotina</taxon>
        <taxon>Sordariomycetes</taxon>
        <taxon>Hypocreomycetidae</taxon>
        <taxon>Glomerellales</taxon>
        <taxon>Glomerellaceae</taxon>
        <taxon>Colletotrichum</taxon>
        <taxon>Colletotrichum boninense species complex</taxon>
    </lineage>
</organism>
<gene>
    <name evidence="2" type="ORF">CkaCkLH20_04731</name>
</gene>
<dbReference type="RefSeq" id="XP_038747057.1">
    <property type="nucleotide sequence ID" value="XM_038887450.1"/>
</dbReference>
<name>A0A9P6IBR1_9PEZI</name>
<dbReference type="GeneID" id="62160524"/>
<proteinExistence type="predicted"/>
<evidence type="ECO:0000313" key="3">
    <source>
        <dbReference type="Proteomes" id="UP000781932"/>
    </source>
</evidence>
<comment type="caution">
    <text evidence="2">The sequence shown here is derived from an EMBL/GenBank/DDBJ whole genome shotgun (WGS) entry which is preliminary data.</text>
</comment>
<feature type="region of interest" description="Disordered" evidence="1">
    <location>
        <begin position="584"/>
        <end position="612"/>
    </location>
</feature>
<evidence type="ECO:0000256" key="1">
    <source>
        <dbReference type="SAM" id="MobiDB-lite"/>
    </source>
</evidence>
<dbReference type="Proteomes" id="UP000781932">
    <property type="component" value="Unassembled WGS sequence"/>
</dbReference>
<protein>
    <submittedName>
        <fullName evidence="2">Uncharacterized protein</fullName>
    </submittedName>
</protein>
<dbReference type="EMBL" id="JAATWM020000013">
    <property type="protein sequence ID" value="KAF9877596.1"/>
    <property type="molecule type" value="Genomic_DNA"/>
</dbReference>
<accession>A0A9P6IBR1</accession>
<dbReference type="AlphaFoldDB" id="A0A9P6IBR1"/>
<feature type="compositionally biased region" description="Basic and acidic residues" evidence="1">
    <location>
        <begin position="342"/>
        <end position="357"/>
    </location>
</feature>
<dbReference type="OrthoDB" id="6513042at2759"/>
<sequence>MSPHSKRYPCALYYPGSHAVVGGNGLGFHKQPHTSLVLHDEGDVSFDLEERCLGDNEFKTLFPSGQEEDVVVLQINVNSLHNPTVDGVGFPFDGKIEELVKLASNLENPKLLAQIACQDRFNVLVKSHVAKSVGVLLDRNPSRPQPVISEDPYQWDLDHYQGQVPQGMGKTKDAVRWGFDSPEQVRNILTRSVAQDVWWFAEDVRAIRKCVLPFRFLKEENRSDAFTVTVDLGKSFRTKFERSLQSLIRPGANDLNWAARICKTETGRRIHLNQTLRLDVFRPSDPQAPAFRERDFDLTISSSDYDPNGIQPAYLCFYDGIALSRRRIEAANEVFSTDDGEDSKSREETATDSQSTHRLERFKNTIAEDGRSAVLPKFDLVGRVDSNYLEAALSELNPGLQRSFEQYAKLASLGIFTICGSGAWSRNKTDANYHTNQVLAFTTLMFLQNQETRKVHAAASTHQAAREIAAHVYCMAAKVLEITERPGEEVTLLLVVRGYNIDAEVAMFINQVSKKIVVEEMAPWGRSYSLCEWLQKVVQAGDHDLDARDHPGLFELRQQFKTAKKYTGLRAFVNGKIRFSQIKSGRNGRSGEQQEYYESEEDADVSHEGTQRRTAKLKAQVLPKKLLKGLMKAIAREADVICTTTHISRDETYESFRKSAGAVVLCDAGTMSRTEAMVVWGNKLRPCAIGGNICSTTRTFIDTEVTDKEGKYLNRFAPDAQVSILSWAQNTGHPCFDARVSSSESYYD</sequence>
<feature type="region of interest" description="Disordered" evidence="1">
    <location>
        <begin position="335"/>
        <end position="357"/>
    </location>
</feature>
<reference evidence="2" key="1">
    <citation type="submission" date="2020-03" db="EMBL/GenBank/DDBJ databases">
        <authorList>
            <person name="He L."/>
        </authorList>
    </citation>
    <scope>NUCLEOTIDE SEQUENCE</scope>
    <source>
        <strain evidence="2">CkLH20</strain>
    </source>
</reference>
<evidence type="ECO:0000313" key="2">
    <source>
        <dbReference type="EMBL" id="KAF9877596.1"/>
    </source>
</evidence>
<keyword evidence="3" id="KW-1185">Reference proteome</keyword>